<dbReference type="Proteomes" id="UP001521184">
    <property type="component" value="Unassembled WGS sequence"/>
</dbReference>
<keyword evidence="1" id="KW-0456">Lyase</keyword>
<proteinExistence type="inferred from homology"/>
<organism evidence="2 3">
    <name type="scientific">Diplodia intermedia</name>
    <dbReference type="NCBI Taxonomy" id="856260"/>
    <lineage>
        <taxon>Eukaryota</taxon>
        <taxon>Fungi</taxon>
        <taxon>Dikarya</taxon>
        <taxon>Ascomycota</taxon>
        <taxon>Pezizomycotina</taxon>
        <taxon>Dothideomycetes</taxon>
        <taxon>Dothideomycetes incertae sedis</taxon>
        <taxon>Botryosphaeriales</taxon>
        <taxon>Botryosphaeriaceae</taxon>
        <taxon>Diplodia</taxon>
    </lineage>
</organism>
<dbReference type="PANTHER" id="PTHR12128">
    <property type="entry name" value="DIHYDRODIPICOLINATE SYNTHASE"/>
    <property type="match status" value="1"/>
</dbReference>
<comment type="caution">
    <text evidence="2">The sequence shown here is derived from an EMBL/GenBank/DDBJ whole genome shotgun (WGS) entry which is preliminary data.</text>
</comment>
<dbReference type="EMBL" id="JAKEKT020000033">
    <property type="protein sequence ID" value="KAL1642412.1"/>
    <property type="molecule type" value="Genomic_DNA"/>
</dbReference>
<gene>
    <name evidence="2" type="ORF">SLS58_005486</name>
</gene>
<dbReference type="CDD" id="cd00408">
    <property type="entry name" value="DHDPS-like"/>
    <property type="match status" value="1"/>
</dbReference>
<sequence>MDPVSPQPHVPAVGVWVPAVTFFDHATDTVDLAAQSRYFRYLASTGLTGIVALGTNLEAFLLTREERAAVIRAARRAVGPDYPLMAGVGAHSTKQTLELARDAKDAGANYLLALPPAYLGAKATGMDVVRAFFAELAAKAPLPVVVYNFPGVCNGVDIDSDTITSIVRQSALQANNNNGKSNVIGVKLTCGSVAKITRLAATFAPDEFAAFGGQVDFLTGALAAGGAGDVGAFANVFPRTAARIYGLWRAGRTDEATRLHRAHQGAVDKLKPRAPYGDEPVSEAAREAVRQAMAEVDKIERALLSGNKSLL</sequence>
<name>A0ABR3TQN5_9PEZI</name>
<comment type="similarity">
    <text evidence="1">Belongs to the DapA family.</text>
</comment>
<dbReference type="SMART" id="SM01130">
    <property type="entry name" value="DHDPS"/>
    <property type="match status" value="1"/>
</dbReference>
<evidence type="ECO:0000313" key="3">
    <source>
        <dbReference type="Proteomes" id="UP001521184"/>
    </source>
</evidence>
<dbReference type="InterPro" id="IPR013785">
    <property type="entry name" value="Aldolase_TIM"/>
</dbReference>
<dbReference type="Gene3D" id="3.20.20.70">
    <property type="entry name" value="Aldolase class I"/>
    <property type="match status" value="1"/>
</dbReference>
<keyword evidence="3" id="KW-1185">Reference proteome</keyword>
<dbReference type="PRINTS" id="PR00146">
    <property type="entry name" value="DHPICSNTHASE"/>
</dbReference>
<dbReference type="SUPFAM" id="SSF51569">
    <property type="entry name" value="Aldolase"/>
    <property type="match status" value="1"/>
</dbReference>
<dbReference type="Pfam" id="PF00701">
    <property type="entry name" value="DHDPS"/>
    <property type="match status" value="1"/>
</dbReference>
<evidence type="ECO:0008006" key="4">
    <source>
        <dbReference type="Google" id="ProtNLM"/>
    </source>
</evidence>
<protein>
    <recommendedName>
        <fullName evidence="4">Dihydrodipicolinate synthetase</fullName>
    </recommendedName>
</protein>
<reference evidence="2 3" key="1">
    <citation type="journal article" date="2023" name="Plant Dis.">
        <title>First Report of Diplodia intermedia Causing Canker and Dieback Diseases on Apple Trees in Canada.</title>
        <authorList>
            <person name="Ellouze W."/>
            <person name="Ilyukhin E."/>
            <person name="Sulman M."/>
            <person name="Ali S."/>
        </authorList>
    </citation>
    <scope>NUCLEOTIDE SEQUENCE [LARGE SCALE GENOMIC DNA]</scope>
    <source>
        <strain evidence="2 3">M45-28</strain>
    </source>
</reference>
<evidence type="ECO:0000256" key="1">
    <source>
        <dbReference type="PIRNR" id="PIRNR001365"/>
    </source>
</evidence>
<accession>A0ABR3TQN5</accession>
<dbReference type="PANTHER" id="PTHR12128:SF47">
    <property type="entry name" value="DIHYDRODIPICOLINATE SYNTHASE-RELATED"/>
    <property type="match status" value="1"/>
</dbReference>
<dbReference type="PIRSF" id="PIRSF001365">
    <property type="entry name" value="DHDPS"/>
    <property type="match status" value="1"/>
</dbReference>
<dbReference type="InterPro" id="IPR002220">
    <property type="entry name" value="DapA-like"/>
</dbReference>
<evidence type="ECO:0000313" key="2">
    <source>
        <dbReference type="EMBL" id="KAL1642412.1"/>
    </source>
</evidence>